<dbReference type="PROSITE" id="PS51257">
    <property type="entry name" value="PROKAR_LIPOPROTEIN"/>
    <property type="match status" value="1"/>
</dbReference>
<name>A0A8G2FAP2_9BACT</name>
<evidence type="ECO:0000313" key="4">
    <source>
        <dbReference type="Proteomes" id="UP000236725"/>
    </source>
</evidence>
<feature type="region of interest" description="Disordered" evidence="1">
    <location>
        <begin position="86"/>
        <end position="108"/>
    </location>
</feature>
<feature type="signal peptide" evidence="2">
    <location>
        <begin position="1"/>
        <end position="27"/>
    </location>
</feature>
<dbReference type="Proteomes" id="UP000236725">
    <property type="component" value="Unassembled WGS sequence"/>
</dbReference>
<feature type="non-terminal residue" evidence="3">
    <location>
        <position position="108"/>
    </location>
</feature>
<dbReference type="EMBL" id="FNVS01000008">
    <property type="protein sequence ID" value="SEF83937.1"/>
    <property type="molecule type" value="Genomic_DNA"/>
</dbReference>
<comment type="caution">
    <text evidence="3">The sequence shown here is derived from an EMBL/GenBank/DDBJ whole genome shotgun (WGS) entry which is preliminary data.</text>
</comment>
<evidence type="ECO:0000256" key="2">
    <source>
        <dbReference type="SAM" id="SignalP"/>
    </source>
</evidence>
<dbReference type="AlphaFoldDB" id="A0A8G2FAP2"/>
<evidence type="ECO:0000313" key="3">
    <source>
        <dbReference type="EMBL" id="SEF83937.1"/>
    </source>
</evidence>
<feature type="chain" id="PRO_5034411208" evidence="2">
    <location>
        <begin position="28"/>
        <end position="108"/>
    </location>
</feature>
<keyword evidence="2" id="KW-0732">Signal</keyword>
<organism evidence="3 4">
    <name type="scientific">Parabacteroides chinchillae</name>
    <dbReference type="NCBI Taxonomy" id="871327"/>
    <lineage>
        <taxon>Bacteria</taxon>
        <taxon>Pseudomonadati</taxon>
        <taxon>Bacteroidota</taxon>
        <taxon>Bacteroidia</taxon>
        <taxon>Bacteroidales</taxon>
        <taxon>Tannerellaceae</taxon>
        <taxon>Parabacteroides</taxon>
    </lineage>
</organism>
<reference evidence="3 4" key="1">
    <citation type="submission" date="2016-10" db="EMBL/GenBank/DDBJ databases">
        <authorList>
            <person name="Varghese N."/>
            <person name="Submissions S."/>
        </authorList>
    </citation>
    <scope>NUCLEOTIDE SEQUENCE [LARGE SCALE GENOMIC DNA]</scope>
    <source>
        <strain evidence="3 4">DSM 29073</strain>
    </source>
</reference>
<sequence>MKKNNNPRNPALAAGFLIMLAMLPALTACNDDDDGLEKDPTTGHTLTLTLKTGVEAIPETRALIREADPESEAAQAGFCYELVSSDTDSCSADMPSTKAPTTLKNVYA</sequence>
<keyword evidence="4" id="KW-1185">Reference proteome</keyword>
<evidence type="ECO:0000256" key="1">
    <source>
        <dbReference type="SAM" id="MobiDB-lite"/>
    </source>
</evidence>
<accession>A0A8G2FAP2</accession>
<feature type="compositionally biased region" description="Polar residues" evidence="1">
    <location>
        <begin position="98"/>
        <end position="108"/>
    </location>
</feature>
<gene>
    <name evidence="3" type="ORF">SAMN05444001_1081</name>
</gene>
<protein>
    <submittedName>
        <fullName evidence="3">Uncharacterized protein</fullName>
    </submittedName>
</protein>
<proteinExistence type="predicted"/>
<dbReference type="RefSeq" id="WP_146059459.1">
    <property type="nucleotide sequence ID" value="NZ_FNVS01000008.1"/>
</dbReference>